<dbReference type="PANTHER" id="PTHR43427">
    <property type="entry name" value="CHLORIDE CHANNEL PROTEIN CLC-E"/>
    <property type="match status" value="1"/>
</dbReference>
<dbReference type="Gene3D" id="1.10.3080.10">
    <property type="entry name" value="Clc chloride channel"/>
    <property type="match status" value="1"/>
</dbReference>
<evidence type="ECO:0000256" key="10">
    <source>
        <dbReference type="PROSITE-ProRule" id="PRU00703"/>
    </source>
</evidence>
<dbReference type="CDD" id="cd00400">
    <property type="entry name" value="Voltage_gated_ClC"/>
    <property type="match status" value="1"/>
</dbReference>
<keyword evidence="10" id="KW-0129">CBS domain</keyword>
<feature type="transmembrane region" description="Helical" evidence="11">
    <location>
        <begin position="411"/>
        <end position="429"/>
    </location>
</feature>
<keyword evidence="3 11" id="KW-0812">Transmembrane</keyword>
<dbReference type="InterPro" id="IPR001807">
    <property type="entry name" value="ClC"/>
</dbReference>
<dbReference type="PRINTS" id="PR00762">
    <property type="entry name" value="CLCHANNEL"/>
</dbReference>
<feature type="transmembrane region" description="Helical" evidence="11">
    <location>
        <begin position="20"/>
        <end position="41"/>
    </location>
</feature>
<feature type="transmembrane region" description="Helical" evidence="11">
    <location>
        <begin position="173"/>
        <end position="191"/>
    </location>
</feature>
<keyword evidence="5" id="KW-0406">Ion transport</keyword>
<reference evidence="14" key="1">
    <citation type="submission" date="2016-10" db="EMBL/GenBank/DDBJ databases">
        <authorList>
            <person name="Varghese N."/>
            <person name="Submissions S."/>
        </authorList>
    </citation>
    <scope>NUCLEOTIDE SEQUENCE [LARGE SCALE GENOMIC DNA]</scope>
    <source>
        <strain evidence="14">DSM 3384</strain>
    </source>
</reference>
<evidence type="ECO:0000256" key="5">
    <source>
        <dbReference type="ARBA" id="ARBA00023065"/>
    </source>
</evidence>
<dbReference type="SMART" id="SM00116">
    <property type="entry name" value="CBS"/>
    <property type="match status" value="2"/>
</dbReference>
<dbReference type="AlphaFoldDB" id="A0A1H2EKX9"/>
<dbReference type="SUPFAM" id="SSF54631">
    <property type="entry name" value="CBS-domain pair"/>
    <property type="match status" value="1"/>
</dbReference>
<feature type="transmembrane region" description="Helical" evidence="11">
    <location>
        <begin position="321"/>
        <end position="343"/>
    </location>
</feature>
<organism evidence="13 14">
    <name type="scientific">Desulfobacula phenolica</name>
    <dbReference type="NCBI Taxonomy" id="90732"/>
    <lineage>
        <taxon>Bacteria</taxon>
        <taxon>Pseudomonadati</taxon>
        <taxon>Thermodesulfobacteriota</taxon>
        <taxon>Desulfobacteria</taxon>
        <taxon>Desulfobacterales</taxon>
        <taxon>Desulfobacteraceae</taxon>
        <taxon>Desulfobacula</taxon>
    </lineage>
</organism>
<dbReference type="GO" id="GO:0005254">
    <property type="term" value="F:chloride channel activity"/>
    <property type="evidence" value="ECO:0007669"/>
    <property type="project" value="UniProtKB-KW"/>
</dbReference>
<feature type="domain" description="CBS" evidence="12">
    <location>
        <begin position="468"/>
        <end position="525"/>
    </location>
</feature>
<dbReference type="Proteomes" id="UP000199608">
    <property type="component" value="Unassembled WGS sequence"/>
</dbReference>
<evidence type="ECO:0000259" key="12">
    <source>
        <dbReference type="PROSITE" id="PS51371"/>
    </source>
</evidence>
<dbReference type="Pfam" id="PF00654">
    <property type="entry name" value="Voltage_CLC"/>
    <property type="match status" value="1"/>
</dbReference>
<keyword evidence="6 11" id="KW-0472">Membrane</keyword>
<evidence type="ECO:0000256" key="8">
    <source>
        <dbReference type="ARBA" id="ARBA00023214"/>
    </source>
</evidence>
<evidence type="ECO:0000313" key="13">
    <source>
        <dbReference type="EMBL" id="SDT95408.1"/>
    </source>
</evidence>
<feature type="transmembrane region" description="Helical" evidence="11">
    <location>
        <begin position="211"/>
        <end position="232"/>
    </location>
</feature>
<keyword evidence="2" id="KW-0813">Transport</keyword>
<keyword evidence="14" id="KW-1185">Reference proteome</keyword>
<dbReference type="SUPFAM" id="SSF81340">
    <property type="entry name" value="Clc chloride channel"/>
    <property type="match status" value="1"/>
</dbReference>
<proteinExistence type="predicted"/>
<keyword evidence="7" id="KW-0869">Chloride channel</keyword>
<sequence length="596" mass="64586">MSMGVGEKIGSADIAVAGKWLFYFVLIGVIAGCGAIVFHYLCGFGMHYFLDMIAGYRPSSPAGEHLFLPHTQTVFNKWILLILPALGGVVSGWLVYTFAPEAEGHGTDAAIDAYHHKGGLIRGRIPIIKTIASTITLTTGGSGGKEGPIAQIGAGFGSFLATKFKLSERERRIMMAAGIGAGVGSIFRAPLAGALFAAEVLYRDPDFESEVIIPAGISSVVAYCIFCIVFGWGSLFDSPGFKFQNPLELGPYLVLAVILVLTAVLYIKVFYGVIDLFKKFSIPNHFKPAIGGLITGVIGFFLPYTLAFGYGIAQEAIFNQVAIPTLIALALGKIFTTSFSIGSGGSGGVFGPSIVIGAAMGGAVGKIFNLLIPSVVTTPGSFVIVGMAGFFAAVSNTPISTIIFISEMTNSYHLLLPSLLVCSICYLLCRRWTIFENQVKSRIDSPVHAGEVMMDILQTMKVGSLRHLIKEVRCVNEDMPFSEFKKFFSSTKQHYFPVINSKGHFSGIFSSTDIREIIFTPHIEQLVVMKDIMVSDLIYTLPSEDLNTVLLKLTQKNIDALPVVEENDSGKLIGLIYRRDIISHYNDHIQKIKDHE</sequence>
<evidence type="ECO:0000256" key="7">
    <source>
        <dbReference type="ARBA" id="ARBA00023173"/>
    </source>
</evidence>
<dbReference type="FunFam" id="1.10.3080.10:FF:000018">
    <property type="entry name" value="Chloride transporter, ClC family"/>
    <property type="match status" value="1"/>
</dbReference>
<keyword evidence="9" id="KW-0407">Ion channel</keyword>
<keyword evidence="4 11" id="KW-1133">Transmembrane helix</keyword>
<evidence type="ECO:0000256" key="3">
    <source>
        <dbReference type="ARBA" id="ARBA00022692"/>
    </source>
</evidence>
<dbReference type="Gene3D" id="3.10.580.10">
    <property type="entry name" value="CBS-domain"/>
    <property type="match status" value="1"/>
</dbReference>
<dbReference type="PROSITE" id="PS51371">
    <property type="entry name" value="CBS"/>
    <property type="match status" value="2"/>
</dbReference>
<feature type="domain" description="CBS" evidence="12">
    <location>
        <begin position="533"/>
        <end position="592"/>
    </location>
</feature>
<dbReference type="Pfam" id="PF00571">
    <property type="entry name" value="CBS"/>
    <property type="match status" value="2"/>
</dbReference>
<feature type="transmembrane region" description="Helical" evidence="11">
    <location>
        <begin position="289"/>
        <end position="309"/>
    </location>
</feature>
<dbReference type="InterPro" id="IPR050368">
    <property type="entry name" value="ClC-type_chloride_channel"/>
</dbReference>
<dbReference type="InterPro" id="IPR046342">
    <property type="entry name" value="CBS_dom_sf"/>
</dbReference>
<evidence type="ECO:0000256" key="11">
    <source>
        <dbReference type="SAM" id="Phobius"/>
    </source>
</evidence>
<evidence type="ECO:0000256" key="9">
    <source>
        <dbReference type="ARBA" id="ARBA00023303"/>
    </source>
</evidence>
<accession>A0A1H2EKX9</accession>
<dbReference type="InterPro" id="IPR014743">
    <property type="entry name" value="Cl-channel_core"/>
</dbReference>
<feature type="transmembrane region" description="Helical" evidence="11">
    <location>
        <begin position="349"/>
        <end position="371"/>
    </location>
</feature>
<protein>
    <submittedName>
        <fullName evidence="13">Chloride channel protein, CIC family</fullName>
    </submittedName>
</protein>
<feature type="transmembrane region" description="Helical" evidence="11">
    <location>
        <begin position="383"/>
        <end position="405"/>
    </location>
</feature>
<evidence type="ECO:0000256" key="1">
    <source>
        <dbReference type="ARBA" id="ARBA00004141"/>
    </source>
</evidence>
<name>A0A1H2EKX9_9BACT</name>
<dbReference type="EMBL" id="FNLL01000003">
    <property type="protein sequence ID" value="SDT95408.1"/>
    <property type="molecule type" value="Genomic_DNA"/>
</dbReference>
<keyword evidence="8" id="KW-0868">Chloride</keyword>
<dbReference type="GO" id="GO:0034707">
    <property type="term" value="C:chloride channel complex"/>
    <property type="evidence" value="ECO:0007669"/>
    <property type="project" value="UniProtKB-KW"/>
</dbReference>
<evidence type="ECO:0000256" key="4">
    <source>
        <dbReference type="ARBA" id="ARBA00022989"/>
    </source>
</evidence>
<evidence type="ECO:0000256" key="2">
    <source>
        <dbReference type="ARBA" id="ARBA00022448"/>
    </source>
</evidence>
<dbReference type="PANTHER" id="PTHR43427:SF6">
    <property type="entry name" value="CHLORIDE CHANNEL PROTEIN CLC-E"/>
    <property type="match status" value="1"/>
</dbReference>
<gene>
    <name evidence="13" type="ORF">SAMN04487931_103175</name>
</gene>
<comment type="subcellular location">
    <subcellularLocation>
        <location evidence="1">Membrane</location>
        <topology evidence="1">Multi-pass membrane protein</topology>
    </subcellularLocation>
</comment>
<dbReference type="InterPro" id="IPR000644">
    <property type="entry name" value="CBS_dom"/>
</dbReference>
<evidence type="ECO:0000313" key="14">
    <source>
        <dbReference type="Proteomes" id="UP000199608"/>
    </source>
</evidence>
<feature type="transmembrane region" description="Helical" evidence="11">
    <location>
        <begin position="78"/>
        <end position="99"/>
    </location>
</feature>
<evidence type="ECO:0000256" key="6">
    <source>
        <dbReference type="ARBA" id="ARBA00023136"/>
    </source>
</evidence>
<feature type="transmembrane region" description="Helical" evidence="11">
    <location>
        <begin position="252"/>
        <end position="274"/>
    </location>
</feature>